<dbReference type="VEuPathDB" id="FungiDB:TRICI_004797"/>
<evidence type="ECO:0000313" key="1">
    <source>
        <dbReference type="EMBL" id="KAA8908311.1"/>
    </source>
</evidence>
<name>A0A642UZA4_9ASCO</name>
<dbReference type="EMBL" id="SWFS01000366">
    <property type="protein sequence ID" value="KAA8908311.1"/>
    <property type="molecule type" value="Genomic_DNA"/>
</dbReference>
<comment type="caution">
    <text evidence="1">The sequence shown here is derived from an EMBL/GenBank/DDBJ whole genome shotgun (WGS) entry which is preliminary data.</text>
</comment>
<dbReference type="AlphaFoldDB" id="A0A642UZA4"/>
<sequence>MKLVSQVKLKRDFLSIYPQIYCSVISGLFEQDMFKQAVEFHREFFVPDKSYSRDALLAVLKLGLPKSIDSLRCVEKIYKMTPRGAIDNIFDEFVPWLMLSKVEPRLASKFMMTLLEYGDFPENNCDALEKVVREDPSCAGHLISVVLPTSYKNGHVMPYKTLKTLVKLSSELVPRSLSRIRSAMSVKRGSEGERFKDAVDPRIWGKLIQYHPQSPVDTVVENLQALGVDTNSEYIQEGRALRAPKIRTFDSVVKNNTVQLGPKVWGHGIFLHTRRNPQRGRALYHEWKEHYDSPHLDFGYMKGLYYARKYRPLIEFHESLNARRQSAQSWNYYLSASARSRRAKRVIWAIEQMVDHNMRILPQQVSDSIVCLLEHGRIVRGTRHSYISRPLHKVSPKIASPPQYEPFDIQHIEALINRLASHGCVYPAPALDRLFTALDNVGLTRLQLENFLLCITKSWVKVASHTWDDTKSGELFIFFNSFNSVKVFSADHVYKLVYLGFKTSPRKPWRILRLIHRIRNLGIVIEEKHIMHAFMTITKQVYGRGELSGEMKRIRSQLDPNLSSSDVVSEINHAWRTYAQK</sequence>
<accession>A0A642UZA4</accession>
<protein>
    <submittedName>
        <fullName evidence="1">Uncharacterized protein</fullName>
    </submittedName>
</protein>
<gene>
    <name evidence="1" type="ORF">TRICI_004797</name>
</gene>
<organism evidence="1 2">
    <name type="scientific">Trichomonascus ciferrii</name>
    <dbReference type="NCBI Taxonomy" id="44093"/>
    <lineage>
        <taxon>Eukaryota</taxon>
        <taxon>Fungi</taxon>
        <taxon>Dikarya</taxon>
        <taxon>Ascomycota</taxon>
        <taxon>Saccharomycotina</taxon>
        <taxon>Dipodascomycetes</taxon>
        <taxon>Dipodascales</taxon>
        <taxon>Trichomonascaceae</taxon>
        <taxon>Trichomonascus</taxon>
        <taxon>Trichomonascus ciferrii complex</taxon>
    </lineage>
</organism>
<proteinExistence type="predicted"/>
<keyword evidence="2" id="KW-1185">Reference proteome</keyword>
<dbReference type="Proteomes" id="UP000761534">
    <property type="component" value="Unassembled WGS sequence"/>
</dbReference>
<reference evidence="1" key="1">
    <citation type="journal article" date="2019" name="G3 (Bethesda)">
        <title>Genome Assemblies of Two Rare Opportunistic Yeast Pathogens: Diutina rugosa (syn. Candida rugosa) and Trichomonascus ciferrii (syn. Candida ciferrii).</title>
        <authorList>
            <person name="Mixao V."/>
            <person name="Saus E."/>
            <person name="Hansen A.P."/>
            <person name="Lass-Florl C."/>
            <person name="Gabaldon T."/>
        </authorList>
    </citation>
    <scope>NUCLEOTIDE SEQUENCE</scope>
    <source>
        <strain evidence="1">CBS 4856</strain>
    </source>
</reference>
<evidence type="ECO:0000313" key="2">
    <source>
        <dbReference type="Proteomes" id="UP000761534"/>
    </source>
</evidence>